<evidence type="ECO:0000256" key="1">
    <source>
        <dbReference type="SAM" id="MobiDB-lite"/>
    </source>
</evidence>
<organism evidence="2 3">
    <name type="scientific">Clytia hemisphaerica</name>
    <dbReference type="NCBI Taxonomy" id="252671"/>
    <lineage>
        <taxon>Eukaryota</taxon>
        <taxon>Metazoa</taxon>
        <taxon>Cnidaria</taxon>
        <taxon>Hydrozoa</taxon>
        <taxon>Hydroidolina</taxon>
        <taxon>Leptothecata</taxon>
        <taxon>Obeliida</taxon>
        <taxon>Clytiidae</taxon>
        <taxon>Clytia</taxon>
    </lineage>
</organism>
<feature type="compositionally biased region" description="Low complexity" evidence="1">
    <location>
        <begin position="264"/>
        <end position="330"/>
    </location>
</feature>
<feature type="compositionally biased region" description="Polar residues" evidence="1">
    <location>
        <begin position="633"/>
        <end position="642"/>
    </location>
</feature>
<accession>A0A7M6DP06</accession>
<protein>
    <submittedName>
        <fullName evidence="2">Uncharacterized protein</fullName>
    </submittedName>
</protein>
<feature type="compositionally biased region" description="Acidic residues" evidence="1">
    <location>
        <begin position="904"/>
        <end position="913"/>
    </location>
</feature>
<dbReference type="OrthoDB" id="5822793at2759"/>
<dbReference type="RefSeq" id="XP_066911500.1">
    <property type="nucleotide sequence ID" value="XM_067055399.1"/>
</dbReference>
<feature type="compositionally biased region" description="Basic and acidic residues" evidence="1">
    <location>
        <begin position="390"/>
        <end position="401"/>
    </location>
</feature>
<feature type="region of interest" description="Disordered" evidence="1">
    <location>
        <begin position="469"/>
        <end position="500"/>
    </location>
</feature>
<feature type="region of interest" description="Disordered" evidence="1">
    <location>
        <begin position="633"/>
        <end position="658"/>
    </location>
</feature>
<feature type="compositionally biased region" description="Polar residues" evidence="1">
    <location>
        <begin position="420"/>
        <end position="431"/>
    </location>
</feature>
<feature type="region of interest" description="Disordered" evidence="1">
    <location>
        <begin position="883"/>
        <end position="913"/>
    </location>
</feature>
<evidence type="ECO:0000313" key="2">
    <source>
        <dbReference type="EnsemblMetazoa" id="CLYHEMP019119.1"/>
    </source>
</evidence>
<feature type="compositionally biased region" description="Polar residues" evidence="1">
    <location>
        <begin position="680"/>
        <end position="690"/>
    </location>
</feature>
<dbReference type="Proteomes" id="UP000594262">
    <property type="component" value="Unplaced"/>
</dbReference>
<feature type="region of interest" description="Disordered" evidence="1">
    <location>
        <begin position="172"/>
        <end position="401"/>
    </location>
</feature>
<evidence type="ECO:0000313" key="3">
    <source>
        <dbReference type="Proteomes" id="UP000594262"/>
    </source>
</evidence>
<dbReference type="AlphaFoldDB" id="A0A7M6DP06"/>
<feature type="compositionally biased region" description="Basic and acidic residues" evidence="1">
    <location>
        <begin position="331"/>
        <end position="343"/>
    </location>
</feature>
<reference evidence="2" key="1">
    <citation type="submission" date="2021-01" db="UniProtKB">
        <authorList>
            <consortium name="EnsemblMetazoa"/>
        </authorList>
    </citation>
    <scope>IDENTIFICATION</scope>
</reference>
<dbReference type="EnsemblMetazoa" id="CLYHEMT019119.1">
    <property type="protein sequence ID" value="CLYHEMP019119.1"/>
    <property type="gene ID" value="CLYHEMG019119"/>
</dbReference>
<feature type="compositionally biased region" description="Basic and acidic residues" evidence="1">
    <location>
        <begin position="179"/>
        <end position="192"/>
    </location>
</feature>
<sequence length="913" mass="100991">MVKMDEKLLFCVSINSPKRRLYGPEWKELDGGKTLIDLFLQVCGTDILGQQVQVLVSKERAFLEAAVVQVYTPLTVLAEKSQSYIQFILTTDNTKLEEHFGNKKSSSSYESSLGRHETFSIKSSTGYLGNDNKINTSYVSSVGGGTKPSFADMTVEEICDEIRRIRTKELSKSTIDSLDDSKYNDSIDKTKCDSVTPPIIKRPSSGAQRTPVKTPPSLKASIAPSPTKTSKLRTASNAKMGRNYESTPQTPPKRTPSPGPKRSPSPSLKRSPSPNLKRSPSPSLKRSPSPVPRKSSAKTTSETTLTSSTTTTTRKSSLKSLSVSPTTSTKKATDKQRSPDLDRLSALAKPRRRNSEPAKTTPVKKSCNPIRKASMKCKSPRLSNVKSRFVRPDSAKSDSSKPKDYFVEFFTQTADVIPQNTKDKSVQNTSKVDGKDLPNNEYGVDSLSACQIEPSNEVLMVSDVLAEIRDSQSPTKESTQKEEENLNSNENIIEMKTSDKLTTESDIMEIKFNDPVDVQEVTPTSDTTEIKPKNEFITMNIDSKLASPKKLLSSPQHNKSPLFSPLLEKIKQSNSSASSLEKSTSKKYFVFPPDGENNKIDVTRCSSGQTINIQSNDSSLNLSEDIPIDSLSISTSSKNNDLSSDHDTSKDTSEEKTWANSRGIKFKGSNKDTKKLNNTFTIQGGLSESNATDEKKSKSSEMSSEVIDESLECVPMETNPNMPHERKHWTNSLKGMDDLVVASLKAFSIELRSSSESVASNIKVLYERWRSLHEGADDEDGKEMTPNNVSSGALSKITPRASPPNEDVGIQQNIAFIFRNLRKIEVKLKTMEQATLTMVQSSTTTSQLNTKEQTLLVPDGNRRPSIHRSKSFKWNELKHSARVQSKGNLSWRAHQTNLHHESEQDSSSDSDDC</sequence>
<feature type="compositionally biased region" description="Polar residues" evidence="1">
    <location>
        <begin position="224"/>
        <end position="237"/>
    </location>
</feature>
<dbReference type="GeneID" id="136798737"/>
<feature type="compositionally biased region" description="Polar residues" evidence="1">
    <location>
        <begin position="883"/>
        <end position="896"/>
    </location>
</feature>
<proteinExistence type="predicted"/>
<feature type="region of interest" description="Disordered" evidence="1">
    <location>
        <begin position="776"/>
        <end position="806"/>
    </location>
</feature>
<feature type="region of interest" description="Disordered" evidence="1">
    <location>
        <begin position="420"/>
        <end position="440"/>
    </location>
</feature>
<name>A0A7M6DP06_9CNID</name>
<keyword evidence="3" id="KW-1185">Reference proteome</keyword>
<feature type="compositionally biased region" description="Basic and acidic residues" evidence="1">
    <location>
        <begin position="643"/>
        <end position="657"/>
    </location>
</feature>
<feature type="region of interest" description="Disordered" evidence="1">
    <location>
        <begin position="680"/>
        <end position="706"/>
    </location>
</feature>
<feature type="compositionally biased region" description="Pro residues" evidence="1">
    <location>
        <begin position="249"/>
        <end position="263"/>
    </location>
</feature>